<keyword evidence="9" id="KW-1185">Reference proteome</keyword>
<feature type="transmembrane region" description="Helical" evidence="6">
    <location>
        <begin position="224"/>
        <end position="246"/>
    </location>
</feature>
<dbReference type="GO" id="GO:0005886">
    <property type="term" value="C:plasma membrane"/>
    <property type="evidence" value="ECO:0007669"/>
    <property type="project" value="UniProtKB-SubCell"/>
</dbReference>
<evidence type="ECO:0000313" key="9">
    <source>
        <dbReference type="Proteomes" id="UP000031526"/>
    </source>
</evidence>
<reference evidence="9" key="1">
    <citation type="submission" date="2014-09" db="EMBL/GenBank/DDBJ databases">
        <title>Sequence of the Streptomyces nodosus genome.</title>
        <authorList>
            <person name="Sweeney P."/>
            <person name="Stephens N."/>
            <person name="Murphy C."/>
            <person name="Caffrey P."/>
        </authorList>
    </citation>
    <scope>NUCLEOTIDE SEQUENCE [LARGE SCALE GENOMIC DNA]</scope>
    <source>
        <strain evidence="9">ATCC 14899</strain>
    </source>
</reference>
<dbReference type="PANTHER" id="PTHR23513:SF6">
    <property type="entry name" value="MAJOR FACILITATOR SUPERFAMILY ASSOCIATED DOMAIN-CONTAINING PROTEIN"/>
    <property type="match status" value="1"/>
</dbReference>
<keyword evidence="3 6" id="KW-0812">Transmembrane</keyword>
<dbReference type="KEGG" id="snq:CP978_09125"/>
<dbReference type="SUPFAM" id="SSF103473">
    <property type="entry name" value="MFS general substrate transporter"/>
    <property type="match status" value="1"/>
</dbReference>
<dbReference type="CDD" id="cd06173">
    <property type="entry name" value="MFS_MefA_like"/>
    <property type="match status" value="1"/>
</dbReference>
<comment type="subcellular location">
    <subcellularLocation>
        <location evidence="1">Cell membrane</location>
        <topology evidence="1">Multi-pass membrane protein</topology>
    </subcellularLocation>
</comment>
<reference evidence="7 9" key="2">
    <citation type="journal article" date="2016" name="Appl. Microbiol. Biotechnol.">
        <title>Exploiting the genome sequence of Streptomyces nodosus for enhanced antibiotic production.</title>
        <authorList>
            <person name="Sweeney P."/>
            <person name="Murphy C.D."/>
            <person name="Caffrey P."/>
        </authorList>
    </citation>
    <scope>NUCLEOTIDE SEQUENCE [LARGE SCALE GENOMIC DNA]</scope>
    <source>
        <strain evidence="7 9">ATCC 14899</strain>
    </source>
</reference>
<evidence type="ECO:0000313" key="7">
    <source>
        <dbReference type="EMBL" id="AJE40117.1"/>
    </source>
</evidence>
<evidence type="ECO:0000256" key="4">
    <source>
        <dbReference type="ARBA" id="ARBA00022989"/>
    </source>
</evidence>
<reference evidence="8 10" key="3">
    <citation type="submission" date="2017-09" db="EMBL/GenBank/DDBJ databases">
        <title>Streptomyces genome completion.</title>
        <authorList>
            <person name="Lee N."/>
            <person name="Cho B.-K."/>
        </authorList>
    </citation>
    <scope>NUCLEOTIDE SEQUENCE [LARGE SCALE GENOMIC DNA]</scope>
    <source>
        <strain evidence="8 10">ATCC 14899</strain>
    </source>
</reference>
<sequence>MTTTWTGLRVLRDRNAGLYLGGVVVSGFGTSALWLASGVWVKDLTGSNGLAALCMLALWAPTLAGPLLGTLADRTRRKPLLIRTNLALAALLLTLFAVDSPGRLWLLYAVLFLYGAAGVVHDAAESALVAAAVDGPLLGDFNGLRMTATEGMKLVAPLAGAGIYAAYGGTGVALLDAVTFMLATGLYALLRVREERPGRPRGDWRRETAEGARRLWTHPRLRPLVLAGGATMLGAGLNGALIYAVVEGLGRSPAYTGVLYAVQGVGSVAVGLLSGPALRLLGARRFAGCGIALTAVAVAVRAVPSDPVALVCSAAIGAGLPCVLIAALTTVQREMPGELLGRATATAHTLLFAPNALGLAVGAALVELVDRRLLLVGLGLALLVPAVPLFQSAARAARTASRSPSDANPA</sequence>
<feature type="transmembrane region" description="Helical" evidence="6">
    <location>
        <begin position="343"/>
        <end position="366"/>
    </location>
</feature>
<dbReference type="GO" id="GO:0022857">
    <property type="term" value="F:transmembrane transporter activity"/>
    <property type="evidence" value="ECO:0007669"/>
    <property type="project" value="InterPro"/>
</dbReference>
<feature type="transmembrane region" description="Helical" evidence="6">
    <location>
        <begin position="16"/>
        <end position="37"/>
    </location>
</feature>
<accession>A0A0B5DJH6</accession>
<evidence type="ECO:0000313" key="10">
    <source>
        <dbReference type="Proteomes" id="UP000325763"/>
    </source>
</evidence>
<dbReference type="Proteomes" id="UP000031526">
    <property type="component" value="Chromosome"/>
</dbReference>
<dbReference type="Proteomes" id="UP000325763">
    <property type="component" value="Chromosome"/>
</dbReference>
<feature type="transmembrane region" description="Helical" evidence="6">
    <location>
        <begin position="258"/>
        <end position="278"/>
    </location>
</feature>
<feature type="transmembrane region" description="Helical" evidence="6">
    <location>
        <begin position="164"/>
        <end position="190"/>
    </location>
</feature>
<evidence type="ECO:0000313" key="8">
    <source>
        <dbReference type="EMBL" id="QEV38694.1"/>
    </source>
</evidence>
<feature type="transmembrane region" description="Helical" evidence="6">
    <location>
        <begin position="49"/>
        <end position="68"/>
    </location>
</feature>
<dbReference type="PANTHER" id="PTHR23513">
    <property type="entry name" value="INTEGRAL MEMBRANE EFFLUX PROTEIN-RELATED"/>
    <property type="match status" value="1"/>
</dbReference>
<evidence type="ECO:0000256" key="6">
    <source>
        <dbReference type="SAM" id="Phobius"/>
    </source>
</evidence>
<dbReference type="InterPro" id="IPR036259">
    <property type="entry name" value="MFS_trans_sf"/>
</dbReference>
<evidence type="ECO:0000256" key="1">
    <source>
        <dbReference type="ARBA" id="ARBA00004651"/>
    </source>
</evidence>
<gene>
    <name evidence="8" type="ORF">CP978_09125</name>
    <name evidence="7" type="ORF">SNOD_08785</name>
</gene>
<feature type="transmembrane region" description="Helical" evidence="6">
    <location>
        <begin position="308"/>
        <end position="331"/>
    </location>
</feature>
<name>A0A0B5DJH6_9ACTN</name>
<feature type="transmembrane region" description="Helical" evidence="6">
    <location>
        <begin position="80"/>
        <end position="98"/>
    </location>
</feature>
<dbReference type="EMBL" id="CP009313">
    <property type="protein sequence ID" value="AJE40117.1"/>
    <property type="molecule type" value="Genomic_DNA"/>
</dbReference>
<dbReference type="AlphaFoldDB" id="A0A0B5DJH6"/>
<dbReference type="Gene3D" id="1.20.1250.20">
    <property type="entry name" value="MFS general substrate transporter like domains"/>
    <property type="match status" value="1"/>
</dbReference>
<dbReference type="STRING" id="40318.SNOD_08785"/>
<keyword evidence="5 6" id="KW-0472">Membrane</keyword>
<dbReference type="InterPro" id="IPR011701">
    <property type="entry name" value="MFS"/>
</dbReference>
<dbReference type="OrthoDB" id="3460055at2"/>
<evidence type="ECO:0000256" key="2">
    <source>
        <dbReference type="ARBA" id="ARBA00022475"/>
    </source>
</evidence>
<dbReference type="Pfam" id="PF07690">
    <property type="entry name" value="MFS_1"/>
    <property type="match status" value="1"/>
</dbReference>
<organism evidence="7 9">
    <name type="scientific">Streptomyces nodosus</name>
    <dbReference type="NCBI Taxonomy" id="40318"/>
    <lineage>
        <taxon>Bacteria</taxon>
        <taxon>Bacillati</taxon>
        <taxon>Actinomycetota</taxon>
        <taxon>Actinomycetes</taxon>
        <taxon>Kitasatosporales</taxon>
        <taxon>Streptomycetaceae</taxon>
        <taxon>Streptomyces</taxon>
    </lineage>
</organism>
<dbReference type="HOGENOM" id="CLU_034180_15_5_11"/>
<keyword evidence="2" id="KW-1003">Cell membrane</keyword>
<proteinExistence type="predicted"/>
<evidence type="ECO:0000256" key="3">
    <source>
        <dbReference type="ARBA" id="ARBA00022692"/>
    </source>
</evidence>
<feature type="transmembrane region" description="Helical" evidence="6">
    <location>
        <begin position="372"/>
        <end position="390"/>
    </location>
</feature>
<dbReference type="EMBL" id="CP023747">
    <property type="protein sequence ID" value="QEV38694.1"/>
    <property type="molecule type" value="Genomic_DNA"/>
</dbReference>
<protein>
    <submittedName>
        <fullName evidence="8">MFS transporter</fullName>
    </submittedName>
    <submittedName>
        <fullName evidence="7">Membrane protein</fullName>
    </submittedName>
</protein>
<evidence type="ECO:0000256" key="5">
    <source>
        <dbReference type="ARBA" id="ARBA00023136"/>
    </source>
</evidence>
<keyword evidence="4 6" id="KW-1133">Transmembrane helix</keyword>
<dbReference type="RefSeq" id="WP_043439260.1">
    <property type="nucleotide sequence ID" value="NZ_CP009313.1"/>
</dbReference>